<proteinExistence type="predicted"/>
<sequence>MFYIHVARKLALSTLPRSPEKVHLKVSRTHQSKCVCFYTYIQGYYNKKYRTLQH</sequence>
<evidence type="ECO:0000313" key="2">
    <source>
        <dbReference type="Proteomes" id="UP000269945"/>
    </source>
</evidence>
<dbReference type="Proteomes" id="UP000269945">
    <property type="component" value="Unassembled WGS sequence"/>
</dbReference>
<keyword evidence="2" id="KW-1185">Reference proteome</keyword>
<comment type="caution">
    <text evidence="1">The sequence shown here is derived from an EMBL/GenBank/DDBJ whole genome shotgun (WGS) entry which is preliminary data.</text>
</comment>
<gene>
    <name evidence="1" type="ORF">BN2614_LOCUS6</name>
</gene>
<organism evidence="1 2">
    <name type="scientific">Gulo gulo</name>
    <name type="common">Wolverine</name>
    <name type="synonym">Gluton</name>
    <dbReference type="NCBI Taxonomy" id="48420"/>
    <lineage>
        <taxon>Eukaryota</taxon>
        <taxon>Metazoa</taxon>
        <taxon>Chordata</taxon>
        <taxon>Craniata</taxon>
        <taxon>Vertebrata</taxon>
        <taxon>Euteleostomi</taxon>
        <taxon>Mammalia</taxon>
        <taxon>Eutheria</taxon>
        <taxon>Laurasiatheria</taxon>
        <taxon>Carnivora</taxon>
        <taxon>Caniformia</taxon>
        <taxon>Musteloidea</taxon>
        <taxon>Mustelidae</taxon>
        <taxon>Guloninae</taxon>
        <taxon>Gulo</taxon>
    </lineage>
</organism>
<accession>A0A9X9MC45</accession>
<dbReference type="AlphaFoldDB" id="A0A9X9MC45"/>
<dbReference type="EMBL" id="CYRY02046241">
    <property type="protein sequence ID" value="VCX41900.1"/>
    <property type="molecule type" value="Genomic_DNA"/>
</dbReference>
<reference evidence="1 2" key="1">
    <citation type="submission" date="2018-10" db="EMBL/GenBank/DDBJ databases">
        <authorList>
            <person name="Ekblom R."/>
            <person name="Jareborg N."/>
        </authorList>
    </citation>
    <scope>NUCLEOTIDE SEQUENCE [LARGE SCALE GENOMIC DNA]</scope>
    <source>
        <tissue evidence="1">Muscle</tissue>
    </source>
</reference>
<evidence type="ECO:0000313" key="1">
    <source>
        <dbReference type="EMBL" id="VCX41900.1"/>
    </source>
</evidence>
<protein>
    <submittedName>
        <fullName evidence="1">Uncharacterized protein</fullName>
    </submittedName>
</protein>
<name>A0A9X9MC45_GULGU</name>